<dbReference type="AlphaFoldDB" id="A0A432CMB6"/>
<dbReference type="EMBL" id="RYDJ01000008">
    <property type="protein sequence ID" value="RTZ04612.1"/>
    <property type="molecule type" value="Genomic_DNA"/>
</dbReference>
<name>A0A432CMB6_9FLAO</name>
<reference evidence="1 2" key="1">
    <citation type="submission" date="2018-12" db="EMBL/GenBank/DDBJ databases">
        <title>Flavobacterium sp. nov., isolated from glacier ice.</title>
        <authorList>
            <person name="Liu Q."/>
            <person name="Xin Y.-H."/>
        </authorList>
    </citation>
    <scope>NUCLEOTIDE SEQUENCE [LARGE SCALE GENOMIC DNA]</scope>
    <source>
        <strain evidence="1 2">RB1N8</strain>
    </source>
</reference>
<accession>A0A432CMB6</accession>
<organism evidence="1 2">
    <name type="scientific">Flavobacterium bomense</name>
    <dbReference type="NCBI Taxonomy" id="2497483"/>
    <lineage>
        <taxon>Bacteria</taxon>
        <taxon>Pseudomonadati</taxon>
        <taxon>Bacteroidota</taxon>
        <taxon>Flavobacteriia</taxon>
        <taxon>Flavobacteriales</taxon>
        <taxon>Flavobacteriaceae</taxon>
        <taxon>Flavobacterium</taxon>
    </lineage>
</organism>
<evidence type="ECO:0000313" key="1">
    <source>
        <dbReference type="EMBL" id="RTZ04612.1"/>
    </source>
</evidence>
<dbReference type="Proteomes" id="UP000280825">
    <property type="component" value="Unassembled WGS sequence"/>
</dbReference>
<gene>
    <name evidence="1" type="ORF">EKL98_08665</name>
</gene>
<evidence type="ECO:0000313" key="2">
    <source>
        <dbReference type="Proteomes" id="UP000280825"/>
    </source>
</evidence>
<comment type="caution">
    <text evidence="1">The sequence shown here is derived from an EMBL/GenBank/DDBJ whole genome shotgun (WGS) entry which is preliminary data.</text>
</comment>
<keyword evidence="2" id="KW-1185">Reference proteome</keyword>
<proteinExistence type="predicted"/>
<protein>
    <submittedName>
        <fullName evidence="1">Uncharacterized protein</fullName>
    </submittedName>
</protein>
<dbReference type="RefSeq" id="WP_126562064.1">
    <property type="nucleotide sequence ID" value="NZ_RYDJ01000008.1"/>
</dbReference>
<sequence>MDKPHNYEFDKLTNLKSIKEFCYSHLLDIVTGILKTENHSVKVRFIDPTKRNFEYTSLGLFFFVDDCMYIITTDKKYEAEHNPDILGFYEELEFLRNPDVFIIRVIFAGVYTGFRDDKGTRIFTGDAVSAKIVLNPSIPSTGGTNRARNSSNKLNESRCEAGVNEMSGIYAIILDNHSVPLSWATKLNVIGSLFYNLTMGTTEVSIQGLCNGFAQSQSDKEGVKKLLKKSPYFPPTTWQEKVRDLLCDED</sequence>